<protein>
    <submittedName>
        <fullName evidence="1">Uncharacterized protein</fullName>
    </submittedName>
</protein>
<reference evidence="1 2" key="1">
    <citation type="submission" date="2020-08" db="EMBL/GenBank/DDBJ databases">
        <title>Genomic Encyclopedia of Type Strains, Phase IV (KMG-IV): sequencing the most valuable type-strain genomes for metagenomic binning, comparative biology and taxonomic classification.</title>
        <authorList>
            <person name="Goeker M."/>
        </authorList>
    </citation>
    <scope>NUCLEOTIDE SEQUENCE [LARGE SCALE GENOMIC DNA]</scope>
    <source>
        <strain evidence="1 2">DSM 28570</strain>
    </source>
</reference>
<comment type="caution">
    <text evidence="1">The sequence shown here is derived from an EMBL/GenBank/DDBJ whole genome shotgun (WGS) entry which is preliminary data.</text>
</comment>
<accession>A0A840UTK6</accession>
<evidence type="ECO:0000313" key="1">
    <source>
        <dbReference type="EMBL" id="MBB5346714.1"/>
    </source>
</evidence>
<dbReference type="RefSeq" id="WP_183347804.1">
    <property type="nucleotide sequence ID" value="NZ_JACHEO010000001.1"/>
</dbReference>
<dbReference type="Proteomes" id="UP000539642">
    <property type="component" value="Unassembled WGS sequence"/>
</dbReference>
<evidence type="ECO:0000313" key="2">
    <source>
        <dbReference type="Proteomes" id="UP000539642"/>
    </source>
</evidence>
<organism evidence="1 2">
    <name type="scientific">Desulfoprunum benzoelyticum</name>
    <dbReference type="NCBI Taxonomy" id="1506996"/>
    <lineage>
        <taxon>Bacteria</taxon>
        <taxon>Pseudomonadati</taxon>
        <taxon>Thermodesulfobacteriota</taxon>
        <taxon>Desulfobulbia</taxon>
        <taxon>Desulfobulbales</taxon>
        <taxon>Desulfobulbaceae</taxon>
        <taxon>Desulfoprunum</taxon>
    </lineage>
</organism>
<name>A0A840UTK6_9BACT</name>
<sequence length="66" mass="7723">MKKDCLHCKHYRLDDIASGVCRVEKMDIYPIKRNEDSCPSWRDCGQQYYIRLGWIKAKKEAATSAV</sequence>
<dbReference type="AlphaFoldDB" id="A0A840UTK6"/>
<gene>
    <name evidence="1" type="ORF">HNQ81_000421</name>
</gene>
<keyword evidence="2" id="KW-1185">Reference proteome</keyword>
<proteinExistence type="predicted"/>
<dbReference type="EMBL" id="JACHEO010000001">
    <property type="protein sequence ID" value="MBB5346714.1"/>
    <property type="molecule type" value="Genomic_DNA"/>
</dbReference>